<gene>
    <name evidence="1" type="ORF">METZ01_LOCUS118544</name>
</gene>
<organism evidence="1">
    <name type="scientific">marine metagenome</name>
    <dbReference type="NCBI Taxonomy" id="408172"/>
    <lineage>
        <taxon>unclassified sequences</taxon>
        <taxon>metagenomes</taxon>
        <taxon>ecological metagenomes</taxon>
    </lineage>
</organism>
<protein>
    <submittedName>
        <fullName evidence="1">Uncharacterized protein</fullName>
    </submittedName>
</protein>
<dbReference type="AlphaFoldDB" id="A0A381XM54"/>
<sequence length="44" mass="4671">MSWHTAARMPFTLLAATEAPTPLPQIIIPLLLVPVETLSASSLA</sequence>
<accession>A0A381XM54</accession>
<evidence type="ECO:0000313" key="1">
    <source>
        <dbReference type="EMBL" id="SVA65690.1"/>
    </source>
</evidence>
<proteinExistence type="predicted"/>
<dbReference type="EMBL" id="UINC01015631">
    <property type="protein sequence ID" value="SVA65690.1"/>
    <property type="molecule type" value="Genomic_DNA"/>
</dbReference>
<reference evidence="1" key="1">
    <citation type="submission" date="2018-05" db="EMBL/GenBank/DDBJ databases">
        <authorList>
            <person name="Lanie J.A."/>
            <person name="Ng W.-L."/>
            <person name="Kazmierczak K.M."/>
            <person name="Andrzejewski T.M."/>
            <person name="Davidsen T.M."/>
            <person name="Wayne K.J."/>
            <person name="Tettelin H."/>
            <person name="Glass J.I."/>
            <person name="Rusch D."/>
            <person name="Podicherti R."/>
            <person name="Tsui H.-C.T."/>
            <person name="Winkler M.E."/>
        </authorList>
    </citation>
    <scope>NUCLEOTIDE SEQUENCE</scope>
</reference>
<name>A0A381XM54_9ZZZZ</name>